<dbReference type="EMBL" id="JBBKZT010000012">
    <property type="protein sequence ID" value="MEJ8849817.1"/>
    <property type="molecule type" value="Genomic_DNA"/>
</dbReference>
<dbReference type="SUPFAM" id="SSF51905">
    <property type="entry name" value="FAD/NAD(P)-binding domain"/>
    <property type="match status" value="1"/>
</dbReference>
<comment type="caution">
    <text evidence="3">The sequence shown here is derived from an EMBL/GenBank/DDBJ whole genome shotgun (WGS) entry which is preliminary data.</text>
</comment>
<dbReference type="Gene3D" id="3.30.560.10">
    <property type="entry name" value="Glucose Oxidase, domain 3"/>
    <property type="match status" value="1"/>
</dbReference>
<evidence type="ECO:0000313" key="4">
    <source>
        <dbReference type="Proteomes" id="UP001385892"/>
    </source>
</evidence>
<dbReference type="InterPro" id="IPR012132">
    <property type="entry name" value="GMC_OxRdtase"/>
</dbReference>
<dbReference type="PROSITE" id="PS00624">
    <property type="entry name" value="GMC_OXRED_2"/>
    <property type="match status" value="1"/>
</dbReference>
<evidence type="ECO:0000259" key="2">
    <source>
        <dbReference type="PROSITE" id="PS00624"/>
    </source>
</evidence>
<accession>A0ABU8WTH8</accession>
<dbReference type="Proteomes" id="UP001385892">
    <property type="component" value="Unassembled WGS sequence"/>
</dbReference>
<dbReference type="Pfam" id="PF00732">
    <property type="entry name" value="GMC_oxred_N"/>
    <property type="match status" value="1"/>
</dbReference>
<comment type="similarity">
    <text evidence="1">Belongs to the GMC oxidoreductase family.</text>
</comment>
<dbReference type="PANTHER" id="PTHR11552">
    <property type="entry name" value="GLUCOSE-METHANOL-CHOLINE GMC OXIDOREDUCTASE"/>
    <property type="match status" value="1"/>
</dbReference>
<evidence type="ECO:0000256" key="1">
    <source>
        <dbReference type="ARBA" id="ARBA00010790"/>
    </source>
</evidence>
<proteinExistence type="inferred from homology"/>
<keyword evidence="4" id="KW-1185">Reference proteome</keyword>
<feature type="domain" description="Glucose-methanol-choline oxidoreductase N-terminal" evidence="2">
    <location>
        <begin position="325"/>
        <end position="339"/>
    </location>
</feature>
<dbReference type="InterPro" id="IPR000172">
    <property type="entry name" value="GMC_OxRdtase_N"/>
</dbReference>
<name>A0ABU8WTH8_9BURK</name>
<dbReference type="PIRSF" id="PIRSF000137">
    <property type="entry name" value="Alcohol_oxidase"/>
    <property type="match status" value="1"/>
</dbReference>
<dbReference type="Gene3D" id="3.50.50.60">
    <property type="entry name" value="FAD/NAD(P)-binding domain"/>
    <property type="match status" value="1"/>
</dbReference>
<organism evidence="3 4">
    <name type="scientific">Variovorax rhizosphaerae</name>
    <dbReference type="NCBI Taxonomy" id="1836200"/>
    <lineage>
        <taxon>Bacteria</taxon>
        <taxon>Pseudomonadati</taxon>
        <taxon>Pseudomonadota</taxon>
        <taxon>Betaproteobacteria</taxon>
        <taxon>Burkholderiales</taxon>
        <taxon>Comamonadaceae</taxon>
        <taxon>Variovorax</taxon>
    </lineage>
</organism>
<dbReference type="RefSeq" id="WP_340344940.1">
    <property type="nucleotide sequence ID" value="NZ_JBBKZT010000012.1"/>
</dbReference>
<gene>
    <name evidence="3" type="ORF">WKW82_24435</name>
</gene>
<evidence type="ECO:0000313" key="3">
    <source>
        <dbReference type="EMBL" id="MEJ8849817.1"/>
    </source>
</evidence>
<dbReference type="Pfam" id="PF05199">
    <property type="entry name" value="GMC_oxred_C"/>
    <property type="match status" value="1"/>
</dbReference>
<reference evidence="3 4" key="1">
    <citation type="submission" date="2024-03" db="EMBL/GenBank/DDBJ databases">
        <title>Novel species of the genus Variovorax.</title>
        <authorList>
            <person name="Liu Q."/>
            <person name="Xin Y.-H."/>
        </authorList>
    </citation>
    <scope>NUCLEOTIDE SEQUENCE [LARGE SCALE GENOMIC DNA]</scope>
    <source>
        <strain evidence="3 4">KACC 18900</strain>
    </source>
</reference>
<dbReference type="PANTHER" id="PTHR11552:SF213">
    <property type="entry name" value="DEHYDROGENASE, PUTATIVE-RELATED"/>
    <property type="match status" value="1"/>
</dbReference>
<dbReference type="InterPro" id="IPR007867">
    <property type="entry name" value="GMC_OxRtase_C"/>
</dbReference>
<dbReference type="SUPFAM" id="SSF54373">
    <property type="entry name" value="FAD-linked reductases, C-terminal domain"/>
    <property type="match status" value="1"/>
</dbReference>
<dbReference type="InterPro" id="IPR036188">
    <property type="entry name" value="FAD/NAD-bd_sf"/>
</dbReference>
<protein>
    <submittedName>
        <fullName evidence="3">GMC family oxidoreductase</fullName>
    </submittedName>
</protein>
<sequence>MTDDQASEWDYVIVGTGAGGGVLAARLAESGMRVFVLEAGGDPRAEAERLPDDYDVPAFHAFACENPALAWNFHVRHYEDEQRQARDPKYRAGRGVLYPRAAALGGCTVHGAMIYMPPHDSDWDEIARITGDVSWQASRMRRYAQRIENCRHRPVWRAIRHLGIDPTGHGWGGWLRTEKAMPLSVLHDDGLMRALRDTNGTLTRNLPAPLASAWHWMRGGWGDPNSRRASGDSFEGLCYTPLATARHRRYGVRERLRDVARRHPDNIHVELHALATRVLFDAQGGAIGIEYRKGARLYRAHAEPSDSPGEVRQVFARREVILCGGAFNSPQLLMLSGIGPTEDLQAHGIDTRVDLQGVGRNLQDRYEVTVTHETRQPWQVLDGARWTKDDPLWQRWKSSGDGMYGSNGAAIGVVTRSDRAGNEPDIFCMALPARFEGYFPQFSDLIRDEPDRLTWAILKAHTRNRAGRVRLRSANPLDTPTVNFHYFDEGDEDDADDDLSAVVQAIRSVRELTAPLHASGFVTKECLPGADCDSDGALAQYVRDTAWGHHASCSCPIGEREHGGVLDSTLAVHGVSRLRVVDASAFPRIPGFFIAAAVYMLAEKAADMLLATATQAPLSTFWPAKAIG</sequence>